<sequence length="41" mass="4656">MGKRSSFSVEYKKDIIKLVTEQGKKASHVAKDIGVNESKRY</sequence>
<reference evidence="1" key="2">
    <citation type="submission" date="2021-04" db="EMBL/GenBank/DDBJ databases">
        <authorList>
            <person name="Dong X."/>
        </authorList>
    </citation>
    <scope>NUCLEOTIDE SEQUENCE</scope>
    <source>
        <strain evidence="1">ZWT</strain>
    </source>
</reference>
<name>A0A9J6P4N2_9CLOT</name>
<dbReference type="GO" id="GO:0004803">
    <property type="term" value="F:transposase activity"/>
    <property type="evidence" value="ECO:0007669"/>
    <property type="project" value="InterPro"/>
</dbReference>
<dbReference type="Pfam" id="PF01527">
    <property type="entry name" value="HTH_Tnp_1"/>
    <property type="match status" value="1"/>
</dbReference>
<dbReference type="InterPro" id="IPR009057">
    <property type="entry name" value="Homeodomain-like_sf"/>
</dbReference>
<dbReference type="EMBL" id="JAGSOJ010000003">
    <property type="protein sequence ID" value="MCM1991196.1"/>
    <property type="molecule type" value="Genomic_DNA"/>
</dbReference>
<dbReference type="GO" id="GO:0006313">
    <property type="term" value="P:DNA transposition"/>
    <property type="evidence" value="ECO:0007669"/>
    <property type="project" value="InterPro"/>
</dbReference>
<proteinExistence type="predicted"/>
<dbReference type="AlphaFoldDB" id="A0A9J6P4N2"/>
<gene>
    <name evidence="1" type="ORF">KDK92_15790</name>
</gene>
<dbReference type="Gene3D" id="1.10.10.60">
    <property type="entry name" value="Homeodomain-like"/>
    <property type="match status" value="1"/>
</dbReference>
<dbReference type="GO" id="GO:0003677">
    <property type="term" value="F:DNA binding"/>
    <property type="evidence" value="ECO:0007669"/>
    <property type="project" value="InterPro"/>
</dbReference>
<accession>A0A9J6P4N2</accession>
<protein>
    <submittedName>
        <fullName evidence="1">Transposase</fullName>
    </submittedName>
</protein>
<dbReference type="Proteomes" id="UP001056429">
    <property type="component" value="Unassembled WGS sequence"/>
</dbReference>
<comment type="caution">
    <text evidence="1">The sequence shown here is derived from an EMBL/GenBank/DDBJ whole genome shotgun (WGS) entry which is preliminary data.</text>
</comment>
<dbReference type="InterPro" id="IPR002514">
    <property type="entry name" value="Transposase_8"/>
</dbReference>
<reference evidence="1" key="1">
    <citation type="journal article" date="2021" name="mSystems">
        <title>Bacteria and Archaea Synergistically Convert Glycine Betaine to Biogenic Methane in the Formosa Cold Seep of the South China Sea.</title>
        <authorList>
            <person name="Li L."/>
            <person name="Zhang W."/>
            <person name="Zhang S."/>
            <person name="Song L."/>
            <person name="Sun Q."/>
            <person name="Zhang H."/>
            <person name="Xiang H."/>
            <person name="Dong X."/>
        </authorList>
    </citation>
    <scope>NUCLEOTIDE SEQUENCE</scope>
    <source>
        <strain evidence="1">ZWT</strain>
    </source>
</reference>
<dbReference type="SUPFAM" id="SSF46689">
    <property type="entry name" value="Homeodomain-like"/>
    <property type="match status" value="1"/>
</dbReference>
<evidence type="ECO:0000313" key="1">
    <source>
        <dbReference type="EMBL" id="MCM1991196.1"/>
    </source>
</evidence>
<organism evidence="1 2">
    <name type="scientific">Oceanirhabdus seepicola</name>
    <dbReference type="NCBI Taxonomy" id="2828781"/>
    <lineage>
        <taxon>Bacteria</taxon>
        <taxon>Bacillati</taxon>
        <taxon>Bacillota</taxon>
        <taxon>Clostridia</taxon>
        <taxon>Eubacteriales</taxon>
        <taxon>Clostridiaceae</taxon>
        <taxon>Oceanirhabdus</taxon>
    </lineage>
</organism>
<evidence type="ECO:0000313" key="2">
    <source>
        <dbReference type="Proteomes" id="UP001056429"/>
    </source>
</evidence>
<keyword evidence="2" id="KW-1185">Reference proteome</keyword>